<protein>
    <recommendedName>
        <fullName evidence="4">Phytanoyl-CoA dioxygenase family protein</fullName>
    </recommendedName>
</protein>
<evidence type="ECO:0000313" key="2">
    <source>
        <dbReference type="EMBL" id="KAJ7710558.1"/>
    </source>
</evidence>
<gene>
    <name evidence="2" type="ORF">B0H17DRAFT_911331</name>
    <name evidence="1" type="ORF">B0H17DRAFT_914548</name>
</gene>
<comment type="caution">
    <text evidence="2">The sequence shown here is derived from an EMBL/GenBank/DDBJ whole genome shotgun (WGS) entry which is preliminary data.</text>
</comment>
<name>A0AAD7H3B0_MYCRO</name>
<evidence type="ECO:0008006" key="4">
    <source>
        <dbReference type="Google" id="ProtNLM"/>
    </source>
</evidence>
<dbReference type="SUPFAM" id="SSF51197">
    <property type="entry name" value="Clavaminate synthase-like"/>
    <property type="match status" value="1"/>
</dbReference>
<sequence>TPLHLERGQFVIFDSHLAHRSAGNSTASGRAAIFATYNSLRGAGDKRTAYYDDRRKLWPATADRDPNEEYAVGAAIFGFATPMLSVDSEKYKNMGL</sequence>
<reference evidence="2" key="1">
    <citation type="submission" date="2023-03" db="EMBL/GenBank/DDBJ databases">
        <title>Massive genome expansion in bonnet fungi (Mycena s.s.) driven by repeated elements and novel gene families across ecological guilds.</title>
        <authorList>
            <consortium name="Lawrence Berkeley National Laboratory"/>
            <person name="Harder C.B."/>
            <person name="Miyauchi S."/>
            <person name="Viragh M."/>
            <person name="Kuo A."/>
            <person name="Thoen E."/>
            <person name="Andreopoulos B."/>
            <person name="Lu D."/>
            <person name="Skrede I."/>
            <person name="Drula E."/>
            <person name="Henrissat B."/>
            <person name="Morin E."/>
            <person name="Kohler A."/>
            <person name="Barry K."/>
            <person name="LaButti K."/>
            <person name="Morin E."/>
            <person name="Salamov A."/>
            <person name="Lipzen A."/>
            <person name="Mereny Z."/>
            <person name="Hegedus B."/>
            <person name="Baldrian P."/>
            <person name="Stursova M."/>
            <person name="Weitz H."/>
            <person name="Taylor A."/>
            <person name="Grigoriev I.V."/>
            <person name="Nagy L.G."/>
            <person name="Martin F."/>
            <person name="Kauserud H."/>
        </authorList>
    </citation>
    <scope>NUCLEOTIDE SEQUENCE</scope>
    <source>
        <strain evidence="2">CBHHK067</strain>
    </source>
</reference>
<feature type="non-terminal residue" evidence="2">
    <location>
        <position position="1"/>
    </location>
</feature>
<organism evidence="2 3">
    <name type="scientific">Mycena rosella</name>
    <name type="common">Pink bonnet</name>
    <name type="synonym">Agaricus rosellus</name>
    <dbReference type="NCBI Taxonomy" id="1033263"/>
    <lineage>
        <taxon>Eukaryota</taxon>
        <taxon>Fungi</taxon>
        <taxon>Dikarya</taxon>
        <taxon>Basidiomycota</taxon>
        <taxon>Agaricomycotina</taxon>
        <taxon>Agaricomycetes</taxon>
        <taxon>Agaricomycetidae</taxon>
        <taxon>Agaricales</taxon>
        <taxon>Marasmiineae</taxon>
        <taxon>Mycenaceae</taxon>
        <taxon>Mycena</taxon>
    </lineage>
</organism>
<dbReference type="EMBL" id="JARKIE010000001">
    <property type="protein sequence ID" value="KAJ7710558.1"/>
    <property type="molecule type" value="Genomic_DNA"/>
</dbReference>
<evidence type="ECO:0000313" key="3">
    <source>
        <dbReference type="Proteomes" id="UP001221757"/>
    </source>
</evidence>
<proteinExistence type="predicted"/>
<evidence type="ECO:0000313" key="1">
    <source>
        <dbReference type="EMBL" id="KAJ7710541.1"/>
    </source>
</evidence>
<feature type="non-terminal residue" evidence="2">
    <location>
        <position position="96"/>
    </location>
</feature>
<dbReference type="EMBL" id="JARKIE010000001">
    <property type="protein sequence ID" value="KAJ7710541.1"/>
    <property type="molecule type" value="Genomic_DNA"/>
</dbReference>
<accession>A0AAD7H3B0</accession>
<dbReference type="Gene3D" id="2.60.120.620">
    <property type="entry name" value="q2cbj1_9rhob like domain"/>
    <property type="match status" value="1"/>
</dbReference>
<dbReference type="Proteomes" id="UP001221757">
    <property type="component" value="Unassembled WGS sequence"/>
</dbReference>
<keyword evidence="3" id="KW-1185">Reference proteome</keyword>
<dbReference type="AlphaFoldDB" id="A0AAD7H3B0"/>